<evidence type="ECO:0000313" key="2">
    <source>
        <dbReference type="Proteomes" id="UP000822688"/>
    </source>
</evidence>
<organism evidence="1 2">
    <name type="scientific">Ceratodon purpureus</name>
    <name type="common">Fire moss</name>
    <name type="synonym">Dicranum purpureum</name>
    <dbReference type="NCBI Taxonomy" id="3225"/>
    <lineage>
        <taxon>Eukaryota</taxon>
        <taxon>Viridiplantae</taxon>
        <taxon>Streptophyta</taxon>
        <taxon>Embryophyta</taxon>
        <taxon>Bryophyta</taxon>
        <taxon>Bryophytina</taxon>
        <taxon>Bryopsida</taxon>
        <taxon>Dicranidae</taxon>
        <taxon>Pseudoditrichales</taxon>
        <taxon>Ditrichaceae</taxon>
        <taxon>Ceratodon</taxon>
    </lineage>
</organism>
<dbReference type="AlphaFoldDB" id="A0A8T0GUU5"/>
<accession>A0A8T0GUU5</accession>
<protein>
    <submittedName>
        <fullName evidence="1">Uncharacterized protein</fullName>
    </submittedName>
</protein>
<reference evidence="1" key="1">
    <citation type="submission" date="2020-06" db="EMBL/GenBank/DDBJ databases">
        <title>WGS assembly of Ceratodon purpureus strain R40.</title>
        <authorList>
            <person name="Carey S.B."/>
            <person name="Jenkins J."/>
            <person name="Shu S."/>
            <person name="Lovell J.T."/>
            <person name="Sreedasyam A."/>
            <person name="Maumus F."/>
            <person name="Tiley G.P."/>
            <person name="Fernandez-Pozo N."/>
            <person name="Barry K."/>
            <person name="Chen C."/>
            <person name="Wang M."/>
            <person name="Lipzen A."/>
            <person name="Daum C."/>
            <person name="Saski C.A."/>
            <person name="Payton A.C."/>
            <person name="Mcbreen J.C."/>
            <person name="Conrad R.E."/>
            <person name="Kollar L.M."/>
            <person name="Olsson S."/>
            <person name="Huttunen S."/>
            <person name="Landis J.B."/>
            <person name="Wickett N.J."/>
            <person name="Johnson M.G."/>
            <person name="Rensing S.A."/>
            <person name="Grimwood J."/>
            <person name="Schmutz J."/>
            <person name="Mcdaniel S.F."/>
        </authorList>
    </citation>
    <scope>NUCLEOTIDE SEQUENCE</scope>
    <source>
        <strain evidence="1">R40</strain>
    </source>
</reference>
<proteinExistence type="predicted"/>
<comment type="caution">
    <text evidence="1">The sequence shown here is derived from an EMBL/GenBank/DDBJ whole genome shotgun (WGS) entry which is preliminary data.</text>
</comment>
<keyword evidence="2" id="KW-1185">Reference proteome</keyword>
<dbReference type="Proteomes" id="UP000822688">
    <property type="component" value="Chromosome 8"/>
</dbReference>
<gene>
    <name evidence="1" type="ORF">KC19_8G037300</name>
</gene>
<evidence type="ECO:0000313" key="1">
    <source>
        <dbReference type="EMBL" id="KAG0563511.1"/>
    </source>
</evidence>
<name>A0A8T0GUU5_CERPU</name>
<sequence>MVTNLVRRIALPREEVTTTNPLSITHHPTITSLLRIIRMLPVMNPLPTTSLLPTTLLSTIFPHLQPVDTITCPLLIPRSSTTHLLHLLTMTLTKHLRSRSLLRLTLGATTSTMMSKQQWGTLHSEVL</sequence>
<dbReference type="EMBL" id="CM026429">
    <property type="protein sequence ID" value="KAG0563511.1"/>
    <property type="molecule type" value="Genomic_DNA"/>
</dbReference>